<dbReference type="EMBL" id="CR382136">
    <property type="protein sequence ID" value="CAR65662.1"/>
    <property type="molecule type" value="Genomic_DNA"/>
</dbReference>
<dbReference type="InterPro" id="IPR000719">
    <property type="entry name" value="Prot_kinase_dom"/>
</dbReference>
<evidence type="ECO:0000256" key="1">
    <source>
        <dbReference type="SAM" id="MobiDB-lite"/>
    </source>
</evidence>
<feature type="compositionally biased region" description="Low complexity" evidence="1">
    <location>
        <begin position="390"/>
        <end position="410"/>
    </location>
</feature>
<evidence type="ECO:0000313" key="4">
    <source>
        <dbReference type="Proteomes" id="UP000000599"/>
    </source>
</evidence>
<keyword evidence="4" id="KW-1185">Reference proteome</keyword>
<dbReference type="InParanoid" id="B5RTH7"/>
<dbReference type="PROSITE" id="PS50011">
    <property type="entry name" value="PROTEIN_KINASE_DOM"/>
    <property type="match status" value="1"/>
</dbReference>
<dbReference type="KEGG" id="dha:DEHA2D12650g"/>
<dbReference type="GO" id="GO:0004672">
    <property type="term" value="F:protein kinase activity"/>
    <property type="evidence" value="ECO:0007669"/>
    <property type="project" value="InterPro"/>
</dbReference>
<dbReference type="Pfam" id="PF00069">
    <property type="entry name" value="Pkinase"/>
    <property type="match status" value="1"/>
</dbReference>
<reference evidence="3 4" key="1">
    <citation type="journal article" date="2004" name="Nature">
        <title>Genome evolution in yeasts.</title>
        <authorList>
            <consortium name="Genolevures"/>
            <person name="Dujon B."/>
            <person name="Sherman D."/>
            <person name="Fischer G."/>
            <person name="Durrens P."/>
            <person name="Casaregola S."/>
            <person name="Lafontaine I."/>
            <person name="de Montigny J."/>
            <person name="Marck C."/>
            <person name="Neuveglise C."/>
            <person name="Talla E."/>
            <person name="Goffard N."/>
            <person name="Frangeul L."/>
            <person name="Aigle M."/>
            <person name="Anthouard V."/>
            <person name="Babour A."/>
            <person name="Barbe V."/>
            <person name="Barnay S."/>
            <person name="Blanchin S."/>
            <person name="Beckerich J.M."/>
            <person name="Beyne E."/>
            <person name="Bleykasten C."/>
            <person name="Boisrame A."/>
            <person name="Boyer J."/>
            <person name="Cattolico L."/>
            <person name="Confanioleri F."/>
            <person name="de Daruvar A."/>
            <person name="Despons L."/>
            <person name="Fabre E."/>
            <person name="Fairhead C."/>
            <person name="Ferry-Dumazet H."/>
            <person name="Groppi A."/>
            <person name="Hantraye F."/>
            <person name="Hennequin C."/>
            <person name="Jauniaux N."/>
            <person name="Joyet P."/>
            <person name="Kachouri R."/>
            <person name="Kerrest A."/>
            <person name="Koszul R."/>
            <person name="Lemaire M."/>
            <person name="Lesur I."/>
            <person name="Ma L."/>
            <person name="Muller H."/>
            <person name="Nicaud J.M."/>
            <person name="Nikolski M."/>
            <person name="Oztas S."/>
            <person name="Ozier-Kalogeropoulos O."/>
            <person name="Pellenz S."/>
            <person name="Potier S."/>
            <person name="Richard G.F."/>
            <person name="Straub M.L."/>
            <person name="Suleau A."/>
            <person name="Swennene D."/>
            <person name="Tekaia F."/>
            <person name="Wesolowski-Louvel M."/>
            <person name="Westhof E."/>
            <person name="Wirth B."/>
            <person name="Zeniou-Meyer M."/>
            <person name="Zivanovic I."/>
            <person name="Bolotin-Fukuhara M."/>
            <person name="Thierry A."/>
            <person name="Bouchier C."/>
            <person name="Caudron B."/>
            <person name="Scarpelli C."/>
            <person name="Gaillardin C."/>
            <person name="Weissenbach J."/>
            <person name="Wincker P."/>
            <person name="Souciet J.L."/>
        </authorList>
    </citation>
    <scope>NUCLEOTIDE SEQUENCE [LARGE SCALE GENOMIC DNA]</scope>
    <source>
        <strain evidence="4">ATCC 36239 / CBS 767 / BCRC 21394 / JCM 1990 / NBRC 0083 / IGC 2968</strain>
    </source>
</reference>
<protein>
    <submittedName>
        <fullName evidence="3">DEHA2D12650p</fullName>
    </submittedName>
</protein>
<dbReference type="OrthoDB" id="10345141at2759"/>
<dbReference type="Proteomes" id="UP000000599">
    <property type="component" value="Chromosome D"/>
</dbReference>
<sequence>MNEASRDLVSQHPLYLAMSKCVEDELEMYGYRDFYPGWRVMTVDYRILIHELFKVDNQEMDHFISRVQTRYSEFLIDLRRSYPHHVKRLFRLILSLPMCEYEIENKSNSSSSGNKGSSNNYIKQFPYFRCGNNYLTEMGDDEVAITIREIFRRIEDNDLADALIGFAFHEYELIPLEGALEGPFRDAFITYLIRPICKMLKIALDIVTKVETERPATWHRPLPLIVDFMCRTDIVISKGSLVYCVTEVKKYPLLPDYNGKPLDGIRSIFSDQKEIMKQLICEMLYFKTDKGILTDSYVVVFVELDLDSFERNVHNSRPVKMGNESKKIVPIKYSIRNCHSAKPTLRESLLAYIYKSVEEDSKMIIKQERVRRLEEHLKLSGEALTDAILSEESSNSSEGSGSRPSTRGTNMSVFESISEETEQAKEGEADEMPINMPKNSNYVLMQNSDVFNAQLVKLEAICFKRFLLESIDDNTTLVAKVYDPRMVNRYEFKGYSFEEKKDVCYEWYRTERLCYSILSKDPEFNSCYVRQKMGQVMITMDKSYVAKGHFNLFRYIEKAPLPKDRETYEKARKQLEVIHRNGIVHRDIKEDNILCTKEGQVYIIDFALSRPNVNIYDSGSEQQDFNALERVFV</sequence>
<dbReference type="STRING" id="284592.B5RTH7"/>
<evidence type="ECO:0000313" key="3">
    <source>
        <dbReference type="EMBL" id="CAR65662.1"/>
    </source>
</evidence>
<feature type="domain" description="Protein kinase" evidence="2">
    <location>
        <begin position="436"/>
        <end position="633"/>
    </location>
</feature>
<dbReference type="Gene3D" id="1.10.510.10">
    <property type="entry name" value="Transferase(Phosphotransferase) domain 1"/>
    <property type="match status" value="1"/>
</dbReference>
<dbReference type="InterPro" id="IPR011009">
    <property type="entry name" value="Kinase-like_dom_sf"/>
</dbReference>
<dbReference type="PROSITE" id="PS00108">
    <property type="entry name" value="PROTEIN_KINASE_ST"/>
    <property type="match status" value="1"/>
</dbReference>
<accession>B5RTH7</accession>
<dbReference type="AlphaFoldDB" id="B5RTH7"/>
<dbReference type="GeneID" id="8998521"/>
<dbReference type="RefSeq" id="XP_002770308.1">
    <property type="nucleotide sequence ID" value="XM_002770262.1"/>
</dbReference>
<evidence type="ECO:0000259" key="2">
    <source>
        <dbReference type="PROSITE" id="PS50011"/>
    </source>
</evidence>
<organism evidence="3 4">
    <name type="scientific">Debaryomyces hansenii (strain ATCC 36239 / CBS 767 / BCRC 21394 / JCM 1990 / NBRC 0083 / IGC 2968)</name>
    <name type="common">Yeast</name>
    <name type="synonym">Torulaspora hansenii</name>
    <dbReference type="NCBI Taxonomy" id="284592"/>
    <lineage>
        <taxon>Eukaryota</taxon>
        <taxon>Fungi</taxon>
        <taxon>Dikarya</taxon>
        <taxon>Ascomycota</taxon>
        <taxon>Saccharomycotina</taxon>
        <taxon>Pichiomycetes</taxon>
        <taxon>Debaryomycetaceae</taxon>
        <taxon>Debaryomyces</taxon>
    </lineage>
</organism>
<gene>
    <name evidence="3" type="ordered locus">DEHA2D12650g</name>
</gene>
<name>B5RTH7_DEBHA</name>
<dbReference type="HOGENOM" id="CLU_432121_0_0_1"/>
<dbReference type="SUPFAM" id="SSF56112">
    <property type="entry name" value="Protein kinase-like (PK-like)"/>
    <property type="match status" value="1"/>
</dbReference>
<dbReference type="GO" id="GO:0005524">
    <property type="term" value="F:ATP binding"/>
    <property type="evidence" value="ECO:0007669"/>
    <property type="project" value="InterPro"/>
</dbReference>
<dbReference type="VEuPathDB" id="FungiDB:DEHA2D12650g"/>
<proteinExistence type="predicted"/>
<feature type="region of interest" description="Disordered" evidence="1">
    <location>
        <begin position="388"/>
        <end position="410"/>
    </location>
</feature>
<dbReference type="InterPro" id="IPR008271">
    <property type="entry name" value="Ser/Thr_kinase_AS"/>
</dbReference>